<proteinExistence type="inferred from homology"/>
<keyword evidence="1" id="KW-0488">Methylation</keyword>
<protein>
    <submittedName>
        <fullName evidence="6">Methyl-accepting chemotaxis protein</fullName>
    </submittedName>
</protein>
<keyword evidence="4" id="KW-0472">Membrane</keyword>
<keyword evidence="3" id="KW-0807">Transducer</keyword>
<comment type="caution">
    <text evidence="6">The sequence shown here is derived from an EMBL/GenBank/DDBJ whole genome shotgun (WGS) entry which is preliminary data.</text>
</comment>
<dbReference type="EMBL" id="JBHSMF010000009">
    <property type="protein sequence ID" value="MFC5499069.1"/>
    <property type="molecule type" value="Genomic_DNA"/>
</dbReference>
<keyword evidence="7" id="KW-1185">Reference proteome</keyword>
<dbReference type="SMART" id="SM00283">
    <property type="entry name" value="MA"/>
    <property type="match status" value="1"/>
</dbReference>
<dbReference type="Proteomes" id="UP001596037">
    <property type="component" value="Unassembled WGS sequence"/>
</dbReference>
<gene>
    <name evidence="6" type="ORF">ACFPOE_16090</name>
</gene>
<dbReference type="PROSITE" id="PS50111">
    <property type="entry name" value="CHEMOTAXIS_TRANSDUC_2"/>
    <property type="match status" value="1"/>
</dbReference>
<evidence type="ECO:0000259" key="5">
    <source>
        <dbReference type="PROSITE" id="PS50111"/>
    </source>
</evidence>
<dbReference type="RefSeq" id="WP_376851165.1">
    <property type="nucleotide sequence ID" value="NZ_JBHSMF010000009.1"/>
</dbReference>
<keyword evidence="4" id="KW-0812">Transmembrane</keyword>
<sequence length="379" mass="39913">MKLIFWPAVRLMLRLPNERKLPLMLVVFFLPLALLYYETGAQASTAVKAWIAAGVLFAVYVMIAFYLQANEGWTRVLGPFRRLAAGDLTARIDSAGLGGHFGMFLGLLGDIHRNLGEIVAQVRQSSDAVARSAREITDGSTDLSRRTEQQASTLEQTASGMEELSATVRQNAENCKVASGLAQRAEAVARDGAREVHAVVQGMGRIQQGSQRMADIIGAIEGIAFQTNILALNAAVEAARAGDQGRGFAVVASEVRALAGRSAEAAKEIRALIEQSAGEITEGSRQVEAAGTVIDEIVSSVQRANALIGTIATASAEQSAGVSEINKAIVHLETVTQENAALVEAAAAGSMSFQGEAQRLTEVVARFRIAGQAAGGSPA</sequence>
<dbReference type="InterPro" id="IPR004089">
    <property type="entry name" value="MCPsignal_dom"/>
</dbReference>
<dbReference type="CDD" id="cd11386">
    <property type="entry name" value="MCP_signal"/>
    <property type="match status" value="1"/>
</dbReference>
<evidence type="ECO:0000313" key="6">
    <source>
        <dbReference type="EMBL" id="MFC5499069.1"/>
    </source>
</evidence>
<dbReference type="PANTHER" id="PTHR43531">
    <property type="entry name" value="PROTEIN ICFG"/>
    <property type="match status" value="1"/>
</dbReference>
<dbReference type="PANTHER" id="PTHR43531:SF14">
    <property type="entry name" value="METHYL-ACCEPTING CHEMOTAXIS PROTEIN I-RELATED"/>
    <property type="match status" value="1"/>
</dbReference>
<evidence type="ECO:0000256" key="2">
    <source>
        <dbReference type="ARBA" id="ARBA00029447"/>
    </source>
</evidence>
<accession>A0ABW0NHB4</accession>
<comment type="similarity">
    <text evidence="2">Belongs to the methyl-accepting chemotaxis (MCP) protein family.</text>
</comment>
<keyword evidence="4" id="KW-1133">Transmembrane helix</keyword>
<name>A0ABW0NHB4_9BURK</name>
<dbReference type="Pfam" id="PF00015">
    <property type="entry name" value="MCPsignal"/>
    <property type="match status" value="1"/>
</dbReference>
<dbReference type="InterPro" id="IPR051310">
    <property type="entry name" value="MCP_chemotaxis"/>
</dbReference>
<organism evidence="6 7">
    <name type="scientific">Caenimonas terrae</name>
    <dbReference type="NCBI Taxonomy" id="696074"/>
    <lineage>
        <taxon>Bacteria</taxon>
        <taxon>Pseudomonadati</taxon>
        <taxon>Pseudomonadota</taxon>
        <taxon>Betaproteobacteria</taxon>
        <taxon>Burkholderiales</taxon>
        <taxon>Comamonadaceae</taxon>
        <taxon>Caenimonas</taxon>
    </lineage>
</organism>
<feature type="transmembrane region" description="Helical" evidence="4">
    <location>
        <begin position="49"/>
        <end position="67"/>
    </location>
</feature>
<evidence type="ECO:0000256" key="4">
    <source>
        <dbReference type="SAM" id="Phobius"/>
    </source>
</evidence>
<dbReference type="PRINTS" id="PR00260">
    <property type="entry name" value="CHEMTRNSDUCR"/>
</dbReference>
<reference evidence="7" key="1">
    <citation type="journal article" date="2019" name="Int. J. Syst. Evol. Microbiol.">
        <title>The Global Catalogue of Microorganisms (GCM) 10K type strain sequencing project: providing services to taxonomists for standard genome sequencing and annotation.</title>
        <authorList>
            <consortium name="The Broad Institute Genomics Platform"/>
            <consortium name="The Broad Institute Genome Sequencing Center for Infectious Disease"/>
            <person name="Wu L."/>
            <person name="Ma J."/>
        </authorList>
    </citation>
    <scope>NUCLEOTIDE SEQUENCE [LARGE SCALE GENOMIC DNA]</scope>
    <source>
        <strain evidence="7">CCUG 57401</strain>
    </source>
</reference>
<feature type="domain" description="Methyl-accepting transducer" evidence="5">
    <location>
        <begin position="125"/>
        <end position="354"/>
    </location>
</feature>
<dbReference type="Gene3D" id="1.10.287.950">
    <property type="entry name" value="Methyl-accepting chemotaxis protein"/>
    <property type="match status" value="1"/>
</dbReference>
<evidence type="ECO:0000256" key="1">
    <source>
        <dbReference type="ARBA" id="ARBA00022481"/>
    </source>
</evidence>
<dbReference type="InterPro" id="IPR004090">
    <property type="entry name" value="Chemotax_Me-accpt_rcpt"/>
</dbReference>
<dbReference type="SUPFAM" id="SSF58104">
    <property type="entry name" value="Methyl-accepting chemotaxis protein (MCP) signaling domain"/>
    <property type="match status" value="1"/>
</dbReference>
<evidence type="ECO:0000313" key="7">
    <source>
        <dbReference type="Proteomes" id="UP001596037"/>
    </source>
</evidence>
<feature type="transmembrane region" description="Helical" evidence="4">
    <location>
        <begin position="21"/>
        <end position="37"/>
    </location>
</feature>
<evidence type="ECO:0000256" key="3">
    <source>
        <dbReference type="PROSITE-ProRule" id="PRU00284"/>
    </source>
</evidence>